<feature type="signal peptide" evidence="2">
    <location>
        <begin position="1"/>
        <end position="22"/>
    </location>
</feature>
<accession>A0ABX8ZQ83</accession>
<dbReference type="InterPro" id="IPR006869">
    <property type="entry name" value="DUF547"/>
</dbReference>
<evidence type="ECO:0000313" key="4">
    <source>
        <dbReference type="EMBL" id="QZD91150.1"/>
    </source>
</evidence>
<sequence length="392" mass="43621">MLAVRTLLLPLAALSLTASPLAAQTASAEAPTSAAVTSGEFARFIPREDNRKRLDWQLWTDALQYMVLNMGQSLREAEGKPLAQTGTRQVYGHDSRIRLEGNRVMFSLMADEAIEPIAEYRRDLERIGGEIDIATLPRKEQLAYWMNLHNVATIEMIAANYPAKSPSRIKIGDDKVPMDRAKFITVGGVAMSPHDIRTRIVFPNWSDPKVIYGFFRGELGGPSIRKEAFTADTVDMLLIDAAGEFVNSLRGVEKYGKNLLVSKIYEEAAPFFFTDFEADLRAHLRTHAQEEVAGLIDRAEGVKYNAYVDTTADLAGGERQPIYYGSTTLSSADSLRVPPSVARLLGERYEKYEKLRREGLLRGRVIVLPPTTSERAQELEDAAEPETEPQGI</sequence>
<feature type="compositionally biased region" description="Acidic residues" evidence="1">
    <location>
        <begin position="379"/>
        <end position="392"/>
    </location>
</feature>
<evidence type="ECO:0000259" key="3">
    <source>
        <dbReference type="Pfam" id="PF04784"/>
    </source>
</evidence>
<dbReference type="Pfam" id="PF04784">
    <property type="entry name" value="DUF547"/>
    <property type="match status" value="1"/>
</dbReference>
<proteinExistence type="predicted"/>
<dbReference type="Proteomes" id="UP000824281">
    <property type="component" value="Chromosome"/>
</dbReference>
<dbReference type="EMBL" id="CP081295">
    <property type="protein sequence ID" value="QZD91150.1"/>
    <property type="molecule type" value="Genomic_DNA"/>
</dbReference>
<keyword evidence="2" id="KW-0732">Signal</keyword>
<feature type="chain" id="PRO_5046720288" evidence="2">
    <location>
        <begin position="23"/>
        <end position="392"/>
    </location>
</feature>
<feature type="domain" description="DUF547" evidence="3">
    <location>
        <begin position="135"/>
        <end position="246"/>
    </location>
</feature>
<name>A0ABX8ZQ83_9SPHN</name>
<evidence type="ECO:0000256" key="2">
    <source>
        <dbReference type="SAM" id="SignalP"/>
    </source>
</evidence>
<reference evidence="4 5" key="1">
    <citation type="submission" date="2021-08" db="EMBL/GenBank/DDBJ databases">
        <title>Comparative Genomics Analysis of the Genus Qipengyuania Reveals Extensive Genetic Diversity and Metabolic Versatility, Including the Description of Fifteen Novel Species.</title>
        <authorList>
            <person name="Liu Y."/>
        </authorList>
    </citation>
    <scope>NUCLEOTIDE SEQUENCE [LARGE SCALE GENOMIC DNA]</scope>
    <source>
        <strain evidence="4 5">1NDH13</strain>
    </source>
</reference>
<feature type="region of interest" description="Disordered" evidence="1">
    <location>
        <begin position="372"/>
        <end position="392"/>
    </location>
</feature>
<protein>
    <submittedName>
        <fullName evidence="4">DUF547 domain-containing protein</fullName>
    </submittedName>
</protein>
<evidence type="ECO:0000313" key="5">
    <source>
        <dbReference type="Proteomes" id="UP000824281"/>
    </source>
</evidence>
<gene>
    <name evidence="4" type="ORF">K3148_03185</name>
</gene>
<keyword evidence="5" id="KW-1185">Reference proteome</keyword>
<organism evidence="4 5">
    <name type="scientific">Qipengyuania aurantiaca</name>
    <dbReference type="NCBI Taxonomy" id="2867233"/>
    <lineage>
        <taxon>Bacteria</taxon>
        <taxon>Pseudomonadati</taxon>
        <taxon>Pseudomonadota</taxon>
        <taxon>Alphaproteobacteria</taxon>
        <taxon>Sphingomonadales</taxon>
        <taxon>Erythrobacteraceae</taxon>
        <taxon>Qipengyuania</taxon>
    </lineage>
</organism>
<evidence type="ECO:0000256" key="1">
    <source>
        <dbReference type="SAM" id="MobiDB-lite"/>
    </source>
</evidence>